<keyword evidence="2" id="KW-1185">Reference proteome</keyword>
<evidence type="ECO:0000313" key="2">
    <source>
        <dbReference type="Proteomes" id="UP000245207"/>
    </source>
</evidence>
<evidence type="ECO:0000313" key="1">
    <source>
        <dbReference type="EMBL" id="PWA64815.1"/>
    </source>
</evidence>
<comment type="caution">
    <text evidence="1">The sequence shown here is derived from an EMBL/GenBank/DDBJ whole genome shotgun (WGS) entry which is preliminary data.</text>
</comment>
<proteinExistence type="predicted"/>
<protein>
    <submittedName>
        <fullName evidence="1">Uncharacterized protein</fullName>
    </submittedName>
</protein>
<accession>A0A2U1MU70</accession>
<name>A0A2U1MU70_ARTAN</name>
<organism evidence="1 2">
    <name type="scientific">Artemisia annua</name>
    <name type="common">Sweet wormwood</name>
    <dbReference type="NCBI Taxonomy" id="35608"/>
    <lineage>
        <taxon>Eukaryota</taxon>
        <taxon>Viridiplantae</taxon>
        <taxon>Streptophyta</taxon>
        <taxon>Embryophyta</taxon>
        <taxon>Tracheophyta</taxon>
        <taxon>Spermatophyta</taxon>
        <taxon>Magnoliopsida</taxon>
        <taxon>eudicotyledons</taxon>
        <taxon>Gunneridae</taxon>
        <taxon>Pentapetalae</taxon>
        <taxon>asterids</taxon>
        <taxon>campanulids</taxon>
        <taxon>Asterales</taxon>
        <taxon>Asteraceae</taxon>
        <taxon>Asteroideae</taxon>
        <taxon>Anthemideae</taxon>
        <taxon>Artemisiinae</taxon>
        <taxon>Artemisia</taxon>
    </lineage>
</organism>
<dbReference type="EMBL" id="PKPP01004345">
    <property type="protein sequence ID" value="PWA64815.1"/>
    <property type="molecule type" value="Genomic_DNA"/>
</dbReference>
<sequence length="69" mass="8036">MWREEVIKATPEIAEKMTKEITAMNVVRVLKEVTSAEERSSWMAARVAMVNGRKKKESVRKWNGNKEEE</sequence>
<gene>
    <name evidence="1" type="ORF">CTI12_AA341180</name>
</gene>
<dbReference type="AlphaFoldDB" id="A0A2U1MU70"/>
<dbReference type="Proteomes" id="UP000245207">
    <property type="component" value="Unassembled WGS sequence"/>
</dbReference>
<reference evidence="1 2" key="1">
    <citation type="journal article" date="2018" name="Mol. Plant">
        <title>The genome of Artemisia annua provides insight into the evolution of Asteraceae family and artemisinin biosynthesis.</title>
        <authorList>
            <person name="Shen Q."/>
            <person name="Zhang L."/>
            <person name="Liao Z."/>
            <person name="Wang S."/>
            <person name="Yan T."/>
            <person name="Shi P."/>
            <person name="Liu M."/>
            <person name="Fu X."/>
            <person name="Pan Q."/>
            <person name="Wang Y."/>
            <person name="Lv Z."/>
            <person name="Lu X."/>
            <person name="Zhang F."/>
            <person name="Jiang W."/>
            <person name="Ma Y."/>
            <person name="Chen M."/>
            <person name="Hao X."/>
            <person name="Li L."/>
            <person name="Tang Y."/>
            <person name="Lv G."/>
            <person name="Zhou Y."/>
            <person name="Sun X."/>
            <person name="Brodelius P.E."/>
            <person name="Rose J.K.C."/>
            <person name="Tang K."/>
        </authorList>
    </citation>
    <scope>NUCLEOTIDE SEQUENCE [LARGE SCALE GENOMIC DNA]</scope>
    <source>
        <strain evidence="2">cv. Huhao1</strain>
        <tissue evidence="1">Leaf</tissue>
    </source>
</reference>